<dbReference type="InterPro" id="IPR008145">
    <property type="entry name" value="GK/Ca_channel_bsu"/>
</dbReference>
<name>A0ABT9XEJ6_9BACL</name>
<comment type="caution">
    <text evidence="13">The sequence shown here is derived from an EMBL/GenBank/DDBJ whole genome shotgun (WGS) entry which is preliminary data.</text>
</comment>
<dbReference type="EC" id="2.7.4.8" evidence="3"/>
<dbReference type="PANTHER" id="PTHR23117">
    <property type="entry name" value="GUANYLATE KINASE-RELATED"/>
    <property type="match status" value="1"/>
</dbReference>
<organism evidence="13 14">
    <name type="scientific">Alicyclobacillus cycloheptanicus</name>
    <dbReference type="NCBI Taxonomy" id="1457"/>
    <lineage>
        <taxon>Bacteria</taxon>
        <taxon>Bacillati</taxon>
        <taxon>Bacillota</taxon>
        <taxon>Bacilli</taxon>
        <taxon>Bacillales</taxon>
        <taxon>Alicyclobacillaceae</taxon>
        <taxon>Alicyclobacillus</taxon>
    </lineage>
</organism>
<comment type="similarity">
    <text evidence="2">Belongs to the guanylate kinase family.</text>
</comment>
<dbReference type="CDD" id="cd00071">
    <property type="entry name" value="GMPK"/>
    <property type="match status" value="1"/>
</dbReference>
<evidence type="ECO:0000256" key="2">
    <source>
        <dbReference type="ARBA" id="ARBA00005790"/>
    </source>
</evidence>
<dbReference type="SUPFAM" id="SSF52540">
    <property type="entry name" value="P-loop containing nucleoside triphosphate hydrolases"/>
    <property type="match status" value="1"/>
</dbReference>
<comment type="catalytic activity">
    <reaction evidence="10">
        <text>GMP + ATP = GDP + ADP</text>
        <dbReference type="Rhea" id="RHEA:20780"/>
        <dbReference type="ChEBI" id="CHEBI:30616"/>
        <dbReference type="ChEBI" id="CHEBI:58115"/>
        <dbReference type="ChEBI" id="CHEBI:58189"/>
        <dbReference type="ChEBI" id="CHEBI:456216"/>
        <dbReference type="EC" id="2.7.4.8"/>
    </reaction>
</comment>
<feature type="domain" description="HTH cro/C1-type" evidence="12">
    <location>
        <begin position="14"/>
        <end position="63"/>
    </location>
</feature>
<evidence type="ECO:0000256" key="9">
    <source>
        <dbReference type="ARBA" id="ARBA00030128"/>
    </source>
</evidence>
<dbReference type="InterPro" id="IPR017665">
    <property type="entry name" value="Guanylate_kinase"/>
</dbReference>
<evidence type="ECO:0000313" key="14">
    <source>
        <dbReference type="Proteomes" id="UP001232973"/>
    </source>
</evidence>
<dbReference type="InterPro" id="IPR001387">
    <property type="entry name" value="Cro/C1-type_HTH"/>
</dbReference>
<dbReference type="Pfam" id="PF13443">
    <property type="entry name" value="HTH_26"/>
    <property type="match status" value="1"/>
</dbReference>
<evidence type="ECO:0000259" key="12">
    <source>
        <dbReference type="PROSITE" id="PS50943"/>
    </source>
</evidence>
<comment type="function">
    <text evidence="1">Essential for recycling GMP and indirectly, cGMP.</text>
</comment>
<feature type="domain" description="Guanylate kinase-like" evidence="11">
    <location>
        <begin position="89"/>
        <end position="267"/>
    </location>
</feature>
<evidence type="ECO:0000256" key="1">
    <source>
        <dbReference type="ARBA" id="ARBA00003531"/>
    </source>
</evidence>
<dbReference type="InterPro" id="IPR020590">
    <property type="entry name" value="Guanylate_kinase_CS"/>
</dbReference>
<keyword evidence="5 13" id="KW-0808">Transferase</keyword>
<dbReference type="InterPro" id="IPR010982">
    <property type="entry name" value="Lambda_DNA-bd_dom_sf"/>
</dbReference>
<dbReference type="Gene3D" id="3.30.63.10">
    <property type="entry name" value="Guanylate Kinase phosphate binding domain"/>
    <property type="match status" value="1"/>
</dbReference>
<dbReference type="Gene3D" id="3.40.50.300">
    <property type="entry name" value="P-loop containing nucleotide triphosphate hydrolases"/>
    <property type="match status" value="1"/>
</dbReference>
<evidence type="ECO:0000256" key="7">
    <source>
        <dbReference type="ARBA" id="ARBA00022777"/>
    </source>
</evidence>
<dbReference type="Gene3D" id="1.10.260.40">
    <property type="entry name" value="lambda repressor-like DNA-binding domains"/>
    <property type="match status" value="1"/>
</dbReference>
<keyword evidence="14" id="KW-1185">Reference proteome</keyword>
<dbReference type="PANTHER" id="PTHR23117:SF13">
    <property type="entry name" value="GUANYLATE KINASE"/>
    <property type="match status" value="1"/>
</dbReference>
<dbReference type="RefSeq" id="WP_274455396.1">
    <property type="nucleotide sequence ID" value="NZ_CP067097.1"/>
</dbReference>
<protein>
    <recommendedName>
        <fullName evidence="4">Guanylate kinase</fullName>
        <ecNumber evidence="3">2.7.4.8</ecNumber>
    </recommendedName>
    <alternativeName>
        <fullName evidence="9">GMP kinase</fullName>
    </alternativeName>
</protein>
<keyword evidence="7 13" id="KW-0418">Kinase</keyword>
<proteinExistence type="inferred from homology"/>
<reference evidence="13 14" key="1">
    <citation type="submission" date="2023-07" db="EMBL/GenBank/DDBJ databases">
        <title>Genomic Encyclopedia of Type Strains, Phase IV (KMG-IV): sequencing the most valuable type-strain genomes for metagenomic binning, comparative biology and taxonomic classification.</title>
        <authorList>
            <person name="Goeker M."/>
        </authorList>
    </citation>
    <scope>NUCLEOTIDE SEQUENCE [LARGE SCALE GENOMIC DNA]</scope>
    <source>
        <strain evidence="13 14">DSM 4006</strain>
    </source>
</reference>
<evidence type="ECO:0000259" key="11">
    <source>
        <dbReference type="PROSITE" id="PS50052"/>
    </source>
</evidence>
<dbReference type="SMART" id="SM00072">
    <property type="entry name" value="GuKc"/>
    <property type="match status" value="1"/>
</dbReference>
<evidence type="ECO:0000256" key="4">
    <source>
        <dbReference type="ARBA" id="ARBA00016296"/>
    </source>
</evidence>
<dbReference type="SUPFAM" id="SSF47413">
    <property type="entry name" value="lambda repressor-like DNA-binding domains"/>
    <property type="match status" value="1"/>
</dbReference>
<evidence type="ECO:0000256" key="5">
    <source>
        <dbReference type="ARBA" id="ARBA00022679"/>
    </source>
</evidence>
<dbReference type="Proteomes" id="UP001232973">
    <property type="component" value="Unassembled WGS sequence"/>
</dbReference>
<dbReference type="PROSITE" id="PS50943">
    <property type="entry name" value="HTH_CROC1"/>
    <property type="match status" value="1"/>
</dbReference>
<keyword evidence="8" id="KW-0067">ATP-binding</keyword>
<dbReference type="Pfam" id="PF00625">
    <property type="entry name" value="Guanylate_kin"/>
    <property type="match status" value="1"/>
</dbReference>
<dbReference type="NCBIfam" id="TIGR03263">
    <property type="entry name" value="guanyl_kin"/>
    <property type="match status" value="1"/>
</dbReference>
<evidence type="ECO:0000256" key="6">
    <source>
        <dbReference type="ARBA" id="ARBA00022741"/>
    </source>
</evidence>
<dbReference type="PROSITE" id="PS50052">
    <property type="entry name" value="GUANYLATE_KINASE_2"/>
    <property type="match status" value="1"/>
</dbReference>
<evidence type="ECO:0000313" key="13">
    <source>
        <dbReference type="EMBL" id="MDQ0188612.1"/>
    </source>
</evidence>
<keyword evidence="6" id="KW-0547">Nucleotide-binding</keyword>
<gene>
    <name evidence="13" type="ORF">J2S03_000424</name>
</gene>
<evidence type="ECO:0000256" key="10">
    <source>
        <dbReference type="ARBA" id="ARBA00048594"/>
    </source>
</evidence>
<evidence type="ECO:0000256" key="3">
    <source>
        <dbReference type="ARBA" id="ARBA00012961"/>
    </source>
</evidence>
<dbReference type="GO" id="GO:0004385">
    <property type="term" value="F:GMP kinase activity"/>
    <property type="evidence" value="ECO:0007669"/>
    <property type="project" value="UniProtKB-EC"/>
</dbReference>
<sequence>MAGVKFQLNRLMFERGMNVPELVRKSGVNRNTLYAIKNNALNRVDLGVLERICDALPCSLSDLVVYEPAGGDERPVIRFNPAFKRDREGRIFIISGPSGAGKNTLINHLKEINLGVHYIPSFTTREMREGETQGNPYHFVDLASFKAMIDRHEFLEYEQIHGNYYGTHAKTYEYAIRHGYDVLKDIDVNGALNFRKWFRDHVVLIYVRPTDLSALAGRLTGRGDSLEEIQVRMKRIEFEESKRDQFDYLIYNDDVLAARDELLAILRREGVL</sequence>
<dbReference type="PROSITE" id="PS00856">
    <property type="entry name" value="GUANYLATE_KINASE_1"/>
    <property type="match status" value="1"/>
</dbReference>
<dbReference type="EMBL" id="JAUSTP010000002">
    <property type="protein sequence ID" value="MDQ0188612.1"/>
    <property type="molecule type" value="Genomic_DNA"/>
</dbReference>
<accession>A0ABT9XEJ6</accession>
<evidence type="ECO:0000256" key="8">
    <source>
        <dbReference type="ARBA" id="ARBA00022840"/>
    </source>
</evidence>
<dbReference type="InterPro" id="IPR027417">
    <property type="entry name" value="P-loop_NTPase"/>
</dbReference>
<dbReference type="InterPro" id="IPR008144">
    <property type="entry name" value="Guanylate_kin-like_dom"/>
</dbReference>